<gene>
    <name evidence="1" type="ORF">ACFSQZ_10195</name>
</gene>
<organism evidence="1 2">
    <name type="scientific">Rubritalea spongiae</name>
    <dbReference type="NCBI Taxonomy" id="430797"/>
    <lineage>
        <taxon>Bacteria</taxon>
        <taxon>Pseudomonadati</taxon>
        <taxon>Verrucomicrobiota</taxon>
        <taxon>Verrucomicrobiia</taxon>
        <taxon>Verrucomicrobiales</taxon>
        <taxon>Rubritaleaceae</taxon>
        <taxon>Rubritalea</taxon>
    </lineage>
</organism>
<dbReference type="RefSeq" id="WP_377095269.1">
    <property type="nucleotide sequence ID" value="NZ_JBHSJM010000001.1"/>
</dbReference>
<dbReference type="Proteomes" id="UP001597297">
    <property type="component" value="Unassembled WGS sequence"/>
</dbReference>
<dbReference type="InterPro" id="IPR009874">
    <property type="entry name" value="DUF1428"/>
</dbReference>
<dbReference type="PIRSF" id="PIRSF007028">
    <property type="entry name" value="UCP007028"/>
    <property type="match status" value="1"/>
</dbReference>
<evidence type="ECO:0000313" key="1">
    <source>
        <dbReference type="EMBL" id="MFD2276840.1"/>
    </source>
</evidence>
<keyword evidence="2" id="KW-1185">Reference proteome</keyword>
<dbReference type="EMBL" id="JBHUJC010000028">
    <property type="protein sequence ID" value="MFD2276840.1"/>
    <property type="molecule type" value="Genomic_DNA"/>
</dbReference>
<proteinExistence type="predicted"/>
<dbReference type="Gene3D" id="3.30.70.100">
    <property type="match status" value="1"/>
</dbReference>
<comment type="caution">
    <text evidence="1">The sequence shown here is derived from an EMBL/GenBank/DDBJ whole genome shotgun (WGS) entry which is preliminary data.</text>
</comment>
<reference evidence="2" key="1">
    <citation type="journal article" date="2019" name="Int. J. Syst. Evol. Microbiol.">
        <title>The Global Catalogue of Microorganisms (GCM) 10K type strain sequencing project: providing services to taxonomists for standard genome sequencing and annotation.</title>
        <authorList>
            <consortium name="The Broad Institute Genomics Platform"/>
            <consortium name="The Broad Institute Genome Sequencing Center for Infectious Disease"/>
            <person name="Wu L."/>
            <person name="Ma J."/>
        </authorList>
    </citation>
    <scope>NUCLEOTIDE SEQUENCE [LARGE SCALE GENOMIC DNA]</scope>
    <source>
        <strain evidence="2">JCM 16545</strain>
    </source>
</reference>
<dbReference type="SUPFAM" id="SSF54909">
    <property type="entry name" value="Dimeric alpha+beta barrel"/>
    <property type="match status" value="1"/>
</dbReference>
<name>A0ABW5E5C7_9BACT</name>
<dbReference type="Pfam" id="PF07237">
    <property type="entry name" value="DUF1428"/>
    <property type="match status" value="1"/>
</dbReference>
<evidence type="ECO:0000313" key="2">
    <source>
        <dbReference type="Proteomes" id="UP001597297"/>
    </source>
</evidence>
<sequence length="121" mass="13737">MSGYTDGFVITIPKSNIEEYQKTAEVAKDVWLEYGALDYRECIGEDLESQNDCGSFLSALKVGEGETVVFAWISFESRVHRDIVNSKVMKDPRIMDICGSDEMPFDPKRMLYGGFEVFVSR</sequence>
<protein>
    <submittedName>
        <fullName evidence="1">DUF1428 domain-containing protein</fullName>
    </submittedName>
</protein>
<accession>A0ABW5E5C7</accession>
<dbReference type="InterPro" id="IPR011008">
    <property type="entry name" value="Dimeric_a/b-barrel"/>
</dbReference>